<dbReference type="GO" id="GO:0017128">
    <property type="term" value="F:phospholipid scramblase activity"/>
    <property type="evidence" value="ECO:0007669"/>
    <property type="project" value="InterPro"/>
</dbReference>
<dbReference type="InterPro" id="IPR025659">
    <property type="entry name" value="Tubby-like_C"/>
</dbReference>
<proteinExistence type="inferred from homology"/>
<feature type="region of interest" description="Disordered" evidence="2">
    <location>
        <begin position="34"/>
        <end position="87"/>
    </location>
</feature>
<feature type="compositionally biased region" description="Low complexity" evidence="2">
    <location>
        <begin position="392"/>
        <end position="409"/>
    </location>
</feature>
<accession>A0A0F7ST49</accession>
<feature type="region of interest" description="Disordered" evidence="2">
    <location>
        <begin position="367"/>
        <end position="487"/>
    </location>
</feature>
<dbReference type="PANTHER" id="PTHR23248:SF9">
    <property type="entry name" value="PHOSPHOLIPID SCRAMBLASE"/>
    <property type="match status" value="1"/>
</dbReference>
<reference evidence="3" key="1">
    <citation type="submission" date="2014-08" db="EMBL/GenBank/DDBJ databases">
        <authorList>
            <person name="Sharma Rahul"/>
            <person name="Thines Marco"/>
        </authorList>
    </citation>
    <scope>NUCLEOTIDE SEQUENCE</scope>
</reference>
<evidence type="ECO:0000313" key="3">
    <source>
        <dbReference type="EMBL" id="CED84671.1"/>
    </source>
</evidence>
<protein>
    <submittedName>
        <fullName evidence="3">Phospholipid scramblase</fullName>
    </submittedName>
</protein>
<dbReference type="SUPFAM" id="SSF54518">
    <property type="entry name" value="Tubby C-terminal domain-like"/>
    <property type="match status" value="1"/>
</dbReference>
<feature type="compositionally biased region" description="Acidic residues" evidence="2">
    <location>
        <begin position="464"/>
        <end position="479"/>
    </location>
</feature>
<dbReference type="GO" id="GO:0005886">
    <property type="term" value="C:plasma membrane"/>
    <property type="evidence" value="ECO:0007669"/>
    <property type="project" value="TreeGrafter"/>
</dbReference>
<dbReference type="InterPro" id="IPR005552">
    <property type="entry name" value="Scramblase"/>
</dbReference>
<organism evidence="3">
    <name type="scientific">Phaffia rhodozyma</name>
    <name type="common">Yeast</name>
    <name type="synonym">Xanthophyllomyces dendrorhous</name>
    <dbReference type="NCBI Taxonomy" id="264483"/>
    <lineage>
        <taxon>Eukaryota</taxon>
        <taxon>Fungi</taxon>
        <taxon>Dikarya</taxon>
        <taxon>Basidiomycota</taxon>
        <taxon>Agaricomycotina</taxon>
        <taxon>Tremellomycetes</taxon>
        <taxon>Cystofilobasidiales</taxon>
        <taxon>Mrakiaceae</taxon>
        <taxon>Phaffia</taxon>
    </lineage>
</organism>
<sequence>MITRLIPNTVTLLNAHRIAPFGLASTSLLRPLSMTPALPRRSPSTQGPRNAININRRPEYRPSGSPSYDTNAQFNEEHQHGHSAQPEYTQLPGAWNVTVEVPEDAEGVLKRTHGASLLLEQPALVVTRQIEMLNLFAGFEQANRYQITNPEGLPVGFIAEEDSGFMGTITRQLFRTHRPFRSVIMDVEGNPILWVRRPFQFINSKIYVHSHEGPDSPLVGEAQQAWHLWRRKYNLFLSRFRSGSQEFDQFAEIDEGLWAWSFLVSDRSSVRGSIGREFGGFGREIFTDTGRYVIRFDAVQEGVPDGQKEGELRVLPPKAESDKGLTLDERAIMLATAISIDFDYFSRHSGQGGMGFPFLFMGGGGHGADLENQSGQPDQRPVLDDEANLSPGMGTMAGAAGVADDMASARQPSDYPAPTSTPSQPDLPTSTRGQADDLPWWEKENSSNGDQGMFGQETGWGQSSEEEEVWGETFEDDGGIGDGESFF</sequence>
<evidence type="ECO:0000256" key="1">
    <source>
        <dbReference type="ARBA" id="ARBA00005350"/>
    </source>
</evidence>
<feature type="compositionally biased region" description="Polar residues" evidence="2">
    <location>
        <begin position="418"/>
        <end position="433"/>
    </location>
</feature>
<evidence type="ECO:0000256" key="2">
    <source>
        <dbReference type="SAM" id="MobiDB-lite"/>
    </source>
</evidence>
<dbReference type="AlphaFoldDB" id="A0A0F7ST49"/>
<comment type="similarity">
    <text evidence="1">Belongs to the phospholipid scramblase family.</text>
</comment>
<dbReference type="EMBL" id="LN483166">
    <property type="protein sequence ID" value="CED84671.1"/>
    <property type="molecule type" value="Genomic_DNA"/>
</dbReference>
<name>A0A0F7ST49_PHARH</name>
<dbReference type="Pfam" id="PF03803">
    <property type="entry name" value="Scramblase"/>
    <property type="match status" value="1"/>
</dbReference>
<feature type="compositionally biased region" description="Polar residues" evidence="2">
    <location>
        <begin position="64"/>
        <end position="74"/>
    </location>
</feature>
<dbReference type="PANTHER" id="PTHR23248">
    <property type="entry name" value="PHOSPHOLIPID SCRAMBLASE-RELATED"/>
    <property type="match status" value="1"/>
</dbReference>